<accession>A0ABV7T482</accession>
<keyword evidence="3" id="KW-1185">Reference proteome</keyword>
<evidence type="ECO:0000256" key="1">
    <source>
        <dbReference type="SAM" id="MobiDB-lite"/>
    </source>
</evidence>
<comment type="caution">
    <text evidence="2">The sequence shown here is derived from an EMBL/GenBank/DDBJ whole genome shotgun (WGS) entry which is preliminary data.</text>
</comment>
<dbReference type="EMBL" id="JBHRXZ010000012">
    <property type="protein sequence ID" value="MFC3607125.1"/>
    <property type="molecule type" value="Genomic_DNA"/>
</dbReference>
<evidence type="ECO:0000313" key="2">
    <source>
        <dbReference type="EMBL" id="MFC3607125.1"/>
    </source>
</evidence>
<gene>
    <name evidence="2" type="ORF">ACFOMF_04930</name>
</gene>
<feature type="region of interest" description="Disordered" evidence="1">
    <location>
        <begin position="1"/>
        <end position="37"/>
    </location>
</feature>
<dbReference type="Proteomes" id="UP001595630">
    <property type="component" value="Unassembled WGS sequence"/>
</dbReference>
<proteinExistence type="predicted"/>
<evidence type="ECO:0000313" key="3">
    <source>
        <dbReference type="Proteomes" id="UP001595630"/>
    </source>
</evidence>
<dbReference type="RefSeq" id="WP_386361801.1">
    <property type="nucleotide sequence ID" value="NZ_JBHRXZ010000012.1"/>
</dbReference>
<protein>
    <submittedName>
        <fullName evidence="2">Uncharacterized protein</fullName>
    </submittedName>
</protein>
<organism evidence="2 3">
    <name type="scientific">Stutzerimonas tarimensis</name>
    <dbReference type="NCBI Taxonomy" id="1507735"/>
    <lineage>
        <taxon>Bacteria</taxon>
        <taxon>Pseudomonadati</taxon>
        <taxon>Pseudomonadota</taxon>
        <taxon>Gammaproteobacteria</taxon>
        <taxon>Pseudomonadales</taxon>
        <taxon>Pseudomonadaceae</taxon>
        <taxon>Stutzerimonas</taxon>
    </lineage>
</organism>
<feature type="compositionally biased region" description="Basic residues" evidence="1">
    <location>
        <begin position="25"/>
        <end position="36"/>
    </location>
</feature>
<reference evidence="3" key="1">
    <citation type="journal article" date="2019" name="Int. J. Syst. Evol. Microbiol.">
        <title>The Global Catalogue of Microorganisms (GCM) 10K type strain sequencing project: providing services to taxonomists for standard genome sequencing and annotation.</title>
        <authorList>
            <consortium name="The Broad Institute Genomics Platform"/>
            <consortium name="The Broad Institute Genome Sequencing Center for Infectious Disease"/>
            <person name="Wu L."/>
            <person name="Ma J."/>
        </authorList>
    </citation>
    <scope>NUCLEOTIDE SEQUENCE [LARGE SCALE GENOMIC DNA]</scope>
    <source>
        <strain evidence="3">KCTC 42447</strain>
    </source>
</reference>
<name>A0ABV7T482_9GAMM</name>
<feature type="non-terminal residue" evidence="2">
    <location>
        <position position="1"/>
    </location>
</feature>
<sequence>LGSEKQMLPMPPVLPYGQAGENRAAPHKFQSRRRFTHSQALSRLPERILEAPLTYLREDDG</sequence>